<evidence type="ECO:0000313" key="3">
    <source>
        <dbReference type="Proteomes" id="UP000625527"/>
    </source>
</evidence>
<feature type="non-terminal residue" evidence="2">
    <location>
        <position position="66"/>
    </location>
</feature>
<feature type="transmembrane region" description="Helical" evidence="1">
    <location>
        <begin position="12"/>
        <end position="31"/>
    </location>
</feature>
<accession>A0ABR9MRT9</accession>
<organism evidence="2 3">
    <name type="scientific">Myceligenerans pegani</name>
    <dbReference type="NCBI Taxonomy" id="2776917"/>
    <lineage>
        <taxon>Bacteria</taxon>
        <taxon>Bacillati</taxon>
        <taxon>Actinomycetota</taxon>
        <taxon>Actinomycetes</taxon>
        <taxon>Micrococcales</taxon>
        <taxon>Promicromonosporaceae</taxon>
        <taxon>Myceligenerans</taxon>
    </lineage>
</organism>
<protein>
    <submittedName>
        <fullName evidence="2">Uncharacterized protein</fullName>
    </submittedName>
</protein>
<dbReference type="Proteomes" id="UP000625527">
    <property type="component" value="Unassembled WGS sequence"/>
</dbReference>
<reference evidence="2 3" key="1">
    <citation type="submission" date="2020-10" db="EMBL/GenBank/DDBJ databases">
        <title>Myceligenerans pegani sp. nov., an endophytic actinomycete isolated from Peganum harmala L. in Xinjiang, China.</title>
        <authorList>
            <person name="Xin L."/>
        </authorList>
    </citation>
    <scope>NUCLEOTIDE SEQUENCE [LARGE SCALE GENOMIC DNA]</scope>
    <source>
        <strain evidence="2 3">TRM65318</strain>
    </source>
</reference>
<dbReference type="RefSeq" id="WP_192860691.1">
    <property type="nucleotide sequence ID" value="NZ_JADAQT010000002.1"/>
</dbReference>
<evidence type="ECO:0000313" key="2">
    <source>
        <dbReference type="EMBL" id="MBE1874099.1"/>
    </source>
</evidence>
<dbReference type="EMBL" id="JADAQT010000002">
    <property type="protein sequence ID" value="MBE1874099.1"/>
    <property type="molecule type" value="Genomic_DNA"/>
</dbReference>
<keyword evidence="3" id="KW-1185">Reference proteome</keyword>
<proteinExistence type="predicted"/>
<keyword evidence="1" id="KW-0472">Membrane</keyword>
<keyword evidence="1" id="KW-1133">Transmembrane helix</keyword>
<comment type="caution">
    <text evidence="2">The sequence shown here is derived from an EMBL/GenBank/DDBJ whole genome shotgun (WGS) entry which is preliminary data.</text>
</comment>
<feature type="transmembrane region" description="Helical" evidence="1">
    <location>
        <begin position="37"/>
        <end position="58"/>
    </location>
</feature>
<evidence type="ECO:0000256" key="1">
    <source>
        <dbReference type="SAM" id="Phobius"/>
    </source>
</evidence>
<sequence>MNAAAQRAIGPAVRLLCQVRLVVLAFALVLATLDGTGWLGVFLVVLAAPFSFVPALNWESRGRVYA</sequence>
<name>A0ABR9MRT9_9MICO</name>
<keyword evidence="1" id="KW-0812">Transmembrane</keyword>
<gene>
    <name evidence="2" type="ORF">IHE71_00010</name>
</gene>